<proteinExistence type="predicted"/>
<comment type="caution">
    <text evidence="2">The sequence shown here is derived from an EMBL/GenBank/DDBJ whole genome shotgun (WGS) entry which is preliminary data.</text>
</comment>
<evidence type="ECO:0000313" key="3">
    <source>
        <dbReference type="Proteomes" id="UP000479710"/>
    </source>
</evidence>
<dbReference type="Proteomes" id="UP000479710">
    <property type="component" value="Unassembled WGS sequence"/>
</dbReference>
<feature type="domain" description="Reverse transcriptase Ty1/copia-type" evidence="1">
    <location>
        <begin position="1"/>
        <end position="86"/>
    </location>
</feature>
<dbReference type="Pfam" id="PF07727">
    <property type="entry name" value="RVT_2"/>
    <property type="match status" value="1"/>
</dbReference>
<organism evidence="2 3">
    <name type="scientific">Oryza meyeriana var. granulata</name>
    <dbReference type="NCBI Taxonomy" id="110450"/>
    <lineage>
        <taxon>Eukaryota</taxon>
        <taxon>Viridiplantae</taxon>
        <taxon>Streptophyta</taxon>
        <taxon>Embryophyta</taxon>
        <taxon>Tracheophyta</taxon>
        <taxon>Spermatophyta</taxon>
        <taxon>Magnoliopsida</taxon>
        <taxon>Liliopsida</taxon>
        <taxon>Poales</taxon>
        <taxon>Poaceae</taxon>
        <taxon>BOP clade</taxon>
        <taxon>Oryzoideae</taxon>
        <taxon>Oryzeae</taxon>
        <taxon>Oryzinae</taxon>
        <taxon>Oryza</taxon>
        <taxon>Oryza meyeriana</taxon>
    </lineage>
</organism>
<dbReference type="InterPro" id="IPR013103">
    <property type="entry name" value="RVT_2"/>
</dbReference>
<protein>
    <recommendedName>
        <fullName evidence="1">Reverse transcriptase Ty1/copia-type domain-containing protein</fullName>
    </recommendedName>
</protein>
<dbReference type="SUPFAM" id="SSF56672">
    <property type="entry name" value="DNA/RNA polymerases"/>
    <property type="match status" value="1"/>
</dbReference>
<dbReference type="EMBL" id="SPHZ02000007">
    <property type="protein sequence ID" value="KAF0909138.1"/>
    <property type="molecule type" value="Genomic_DNA"/>
</dbReference>
<accession>A0A6G1D8U7</accession>
<dbReference type="InterPro" id="IPR043502">
    <property type="entry name" value="DNA/RNA_pol_sf"/>
</dbReference>
<keyword evidence="3" id="KW-1185">Reference proteome</keyword>
<reference evidence="2 3" key="1">
    <citation type="submission" date="2019-11" db="EMBL/GenBank/DDBJ databases">
        <title>Whole genome sequence of Oryza granulata.</title>
        <authorList>
            <person name="Li W."/>
        </authorList>
    </citation>
    <scope>NUCLEOTIDE SEQUENCE [LARGE SCALE GENOMIC DNA]</scope>
    <source>
        <strain evidence="3">cv. Menghai</strain>
        <tissue evidence="2">Leaf</tissue>
    </source>
</reference>
<dbReference type="AlphaFoldDB" id="A0A6G1D8U7"/>
<evidence type="ECO:0000313" key="2">
    <source>
        <dbReference type="EMBL" id="KAF0909138.1"/>
    </source>
</evidence>
<gene>
    <name evidence="2" type="ORF">E2562_031640</name>
</gene>
<dbReference type="OrthoDB" id="1921865at2759"/>
<sequence>MDVKSAFLNGELDEEVYVKQPPGFIVVGEEGKVLRLRKALYGLRQAPRAWNVKLDRTLKALGFEQSKHEHAMYRRNNGGSALLCSMMHAVLASAPGNSQGYLKKSAAQAQR</sequence>
<evidence type="ECO:0000259" key="1">
    <source>
        <dbReference type="Pfam" id="PF07727"/>
    </source>
</evidence>
<name>A0A6G1D8U7_9ORYZ</name>